<name>A0A4Y8IU61_9BACI</name>
<keyword evidence="5" id="KW-1185">Reference proteome</keyword>
<keyword evidence="4" id="KW-0645">Protease</keyword>
<comment type="caution">
    <text evidence="4">The sequence shown here is derived from an EMBL/GenBank/DDBJ whole genome shotgun (WGS) entry which is preliminary data.</text>
</comment>
<dbReference type="Pfam" id="PF13365">
    <property type="entry name" value="Trypsin_2"/>
    <property type="match status" value="1"/>
</dbReference>
<dbReference type="PRINTS" id="PR00834">
    <property type="entry name" value="PROTEASES2C"/>
</dbReference>
<dbReference type="GO" id="GO:0006508">
    <property type="term" value="P:proteolysis"/>
    <property type="evidence" value="ECO:0007669"/>
    <property type="project" value="UniProtKB-KW"/>
</dbReference>
<dbReference type="AlphaFoldDB" id="A0A4Y8IU61"/>
<evidence type="ECO:0000313" key="5">
    <source>
        <dbReference type="Proteomes" id="UP000297975"/>
    </source>
</evidence>
<dbReference type="SUPFAM" id="SSF50494">
    <property type="entry name" value="Trypsin-like serine proteases"/>
    <property type="match status" value="1"/>
</dbReference>
<dbReference type="InterPro" id="IPR036582">
    <property type="entry name" value="Mao_N_sf"/>
</dbReference>
<gene>
    <name evidence="4" type="ORF">E3U55_02930</name>
</gene>
<evidence type="ECO:0000259" key="3">
    <source>
        <dbReference type="Pfam" id="PF07833"/>
    </source>
</evidence>
<dbReference type="GO" id="GO:0004252">
    <property type="term" value="F:serine-type endopeptidase activity"/>
    <property type="evidence" value="ECO:0007669"/>
    <property type="project" value="InterPro"/>
</dbReference>
<proteinExistence type="predicted"/>
<feature type="chain" id="PRO_5021347177" evidence="2">
    <location>
        <begin position="26"/>
        <end position="494"/>
    </location>
</feature>
<dbReference type="Pfam" id="PF07833">
    <property type="entry name" value="Cu_amine_oxidN1"/>
    <property type="match status" value="1"/>
</dbReference>
<dbReference type="Proteomes" id="UP000297975">
    <property type="component" value="Unassembled WGS sequence"/>
</dbReference>
<feature type="signal peptide" evidence="2">
    <location>
        <begin position="1"/>
        <end position="25"/>
    </location>
</feature>
<keyword evidence="1" id="KW-0378">Hydrolase</keyword>
<dbReference type="PANTHER" id="PTHR22939:SF129">
    <property type="entry name" value="SERINE PROTEASE HTRA2, MITOCHONDRIAL"/>
    <property type="match status" value="1"/>
</dbReference>
<evidence type="ECO:0000313" key="4">
    <source>
        <dbReference type="EMBL" id="TFB24466.1"/>
    </source>
</evidence>
<dbReference type="Gene3D" id="2.40.10.120">
    <property type="match status" value="1"/>
</dbReference>
<dbReference type="InterPro" id="IPR009003">
    <property type="entry name" value="Peptidase_S1_PA"/>
</dbReference>
<dbReference type="InterPro" id="IPR001940">
    <property type="entry name" value="Peptidase_S1C"/>
</dbReference>
<sequence>MKKLVFLIFSIVFLFGLVTPISASASSVSIIIDGKEQTYDQPAIIDNGSTLVPMRGIFESLNASIGWDQETKTVTGEKGDISVQLTLGNKKALVNGQAVELHVPAKVLNGRTLVPLRFISESLGAKVGWDQETKTVTIKSGDAVVTPAPKKKLTTSELVKKVDEQVVTVETDITYGSGVIVGDGLILTNAHVLEGYTNGYVGFTNGAKVGITGIVEINKEKDLALIKLDTSMGINPVSFGSFEDVGKGDDAVAIGSPYGLKNTVSTGIISNVYNEDGFRLIQTSAQIEAGSSGGGLFNMYGELVGINTFAIDSSGDLNFAIAIDEALDWKKYFTMNHSNIPVKEKSERFTLWNGISFGMTMDEVKELETTPFHEEGNIIAFPFAEFYDYPVHIEYTFSTEGYLQEVGIYFIEGVTDLTKQQLTERYNDIYSQLREDIGFDPIDSLEGWTESGNYEEAIYDYWYGQYPWVFLVAGYNVDDKANQLNITISIEDSQ</sequence>
<keyword evidence="1" id="KW-0720">Serine protease</keyword>
<dbReference type="InterPro" id="IPR012854">
    <property type="entry name" value="Cu_amine_oxidase-like_N"/>
</dbReference>
<protein>
    <submittedName>
        <fullName evidence="4">Trypsin-like serine protease</fullName>
    </submittedName>
</protein>
<evidence type="ECO:0000256" key="2">
    <source>
        <dbReference type="SAM" id="SignalP"/>
    </source>
</evidence>
<feature type="domain" description="Copper amine oxidase-like N-terminal" evidence="3">
    <location>
        <begin position="32"/>
        <end position="138"/>
    </location>
</feature>
<dbReference type="Gene3D" id="3.30.457.10">
    <property type="entry name" value="Copper amine oxidase-like, N-terminal domain"/>
    <property type="match status" value="1"/>
</dbReference>
<accession>A0A4Y8IU61</accession>
<dbReference type="PANTHER" id="PTHR22939">
    <property type="entry name" value="SERINE PROTEASE FAMILY S1C HTRA-RELATED"/>
    <property type="match status" value="1"/>
</dbReference>
<dbReference type="SUPFAM" id="SSF55383">
    <property type="entry name" value="Copper amine oxidase, domain N"/>
    <property type="match status" value="1"/>
</dbReference>
<dbReference type="RefSeq" id="WP_134338825.1">
    <property type="nucleotide sequence ID" value="NZ_SOPW01000002.1"/>
</dbReference>
<evidence type="ECO:0000256" key="1">
    <source>
        <dbReference type="ARBA" id="ARBA00022825"/>
    </source>
</evidence>
<organism evidence="4 5">
    <name type="scientific">Filobacillus milosensis</name>
    <dbReference type="NCBI Taxonomy" id="94137"/>
    <lineage>
        <taxon>Bacteria</taxon>
        <taxon>Bacillati</taxon>
        <taxon>Bacillota</taxon>
        <taxon>Bacilli</taxon>
        <taxon>Bacillales</taxon>
        <taxon>Bacillaceae</taxon>
        <taxon>Filobacillus</taxon>
    </lineage>
</organism>
<dbReference type="OrthoDB" id="189537at2"/>
<reference evidence="4 5" key="1">
    <citation type="submission" date="2019-03" db="EMBL/GenBank/DDBJ databases">
        <authorList>
            <person name="He R.-H."/>
        </authorList>
    </citation>
    <scope>NUCLEOTIDE SEQUENCE [LARGE SCALE GENOMIC DNA]</scope>
    <source>
        <strain evidence="5">SH 714</strain>
    </source>
</reference>
<dbReference type="EMBL" id="SOPW01000002">
    <property type="protein sequence ID" value="TFB24466.1"/>
    <property type="molecule type" value="Genomic_DNA"/>
</dbReference>
<keyword evidence="2" id="KW-0732">Signal</keyword>